<accession>A0A0R3R700</accession>
<protein>
    <submittedName>
        <fullName evidence="2 4">Uncharacterized protein</fullName>
    </submittedName>
</protein>
<evidence type="ECO:0000313" key="4">
    <source>
        <dbReference type="WBParaSite" id="BTMF_0001579801-mRNA-1"/>
    </source>
</evidence>
<keyword evidence="1" id="KW-1133">Transmembrane helix</keyword>
<keyword evidence="1" id="KW-0472">Membrane</keyword>
<dbReference type="Proteomes" id="UP000280834">
    <property type="component" value="Unassembled WGS sequence"/>
</dbReference>
<evidence type="ECO:0000313" key="2">
    <source>
        <dbReference type="EMBL" id="VDO46829.1"/>
    </source>
</evidence>
<sequence length="45" mass="5261">MSFDKLHVVSFFILNYACFMEALRKMFLLLLFRIITKKKGCSSGL</sequence>
<evidence type="ECO:0000313" key="3">
    <source>
        <dbReference type="Proteomes" id="UP000280834"/>
    </source>
</evidence>
<reference evidence="4" key="1">
    <citation type="submission" date="2017-02" db="UniProtKB">
        <authorList>
            <consortium name="WormBaseParasite"/>
        </authorList>
    </citation>
    <scope>IDENTIFICATION</scope>
</reference>
<proteinExistence type="predicted"/>
<dbReference type="AlphaFoldDB" id="A0A0R3R700"/>
<organism evidence="4">
    <name type="scientific">Brugia timori</name>
    <dbReference type="NCBI Taxonomy" id="42155"/>
    <lineage>
        <taxon>Eukaryota</taxon>
        <taxon>Metazoa</taxon>
        <taxon>Ecdysozoa</taxon>
        <taxon>Nematoda</taxon>
        <taxon>Chromadorea</taxon>
        <taxon>Rhabditida</taxon>
        <taxon>Spirurina</taxon>
        <taxon>Spiruromorpha</taxon>
        <taxon>Filarioidea</taxon>
        <taxon>Onchocercidae</taxon>
        <taxon>Brugia</taxon>
    </lineage>
</organism>
<evidence type="ECO:0000256" key="1">
    <source>
        <dbReference type="SAM" id="Phobius"/>
    </source>
</evidence>
<keyword evidence="3" id="KW-1185">Reference proteome</keyword>
<dbReference type="WBParaSite" id="BTMF_0001579801-mRNA-1">
    <property type="protein sequence ID" value="BTMF_0001579801-mRNA-1"/>
    <property type="gene ID" value="BTMF_0001579801"/>
</dbReference>
<gene>
    <name evidence="2" type="ORF">BTMF_LOCUS13784</name>
</gene>
<reference evidence="2 3" key="2">
    <citation type="submission" date="2018-11" db="EMBL/GenBank/DDBJ databases">
        <authorList>
            <consortium name="Pathogen Informatics"/>
        </authorList>
    </citation>
    <scope>NUCLEOTIDE SEQUENCE [LARGE SCALE GENOMIC DNA]</scope>
</reference>
<name>A0A0R3R700_9BILA</name>
<feature type="transmembrane region" description="Helical" evidence="1">
    <location>
        <begin position="6"/>
        <end position="23"/>
    </location>
</feature>
<dbReference type="EMBL" id="UZAG01020465">
    <property type="protein sequence ID" value="VDO46829.1"/>
    <property type="molecule type" value="Genomic_DNA"/>
</dbReference>
<keyword evidence="1" id="KW-0812">Transmembrane</keyword>